<dbReference type="EMBL" id="BAABAB010000005">
    <property type="protein sequence ID" value="GAA3606150.1"/>
    <property type="molecule type" value="Genomic_DNA"/>
</dbReference>
<evidence type="ECO:0000313" key="2">
    <source>
        <dbReference type="EMBL" id="GAA3606150.1"/>
    </source>
</evidence>
<feature type="region of interest" description="Disordered" evidence="1">
    <location>
        <begin position="156"/>
        <end position="202"/>
    </location>
</feature>
<gene>
    <name evidence="2" type="ORF">GCM10022236_04980</name>
</gene>
<evidence type="ECO:0000256" key="1">
    <source>
        <dbReference type="SAM" id="MobiDB-lite"/>
    </source>
</evidence>
<name>A0ABP6ZDD2_9ACTN</name>
<reference evidence="3" key="1">
    <citation type="journal article" date="2019" name="Int. J. Syst. Evol. Microbiol.">
        <title>The Global Catalogue of Microorganisms (GCM) 10K type strain sequencing project: providing services to taxonomists for standard genome sequencing and annotation.</title>
        <authorList>
            <consortium name="The Broad Institute Genomics Platform"/>
            <consortium name="The Broad Institute Genome Sequencing Center for Infectious Disease"/>
            <person name="Wu L."/>
            <person name="Ma J."/>
        </authorList>
    </citation>
    <scope>NUCLEOTIDE SEQUENCE [LARGE SCALE GENOMIC DNA]</scope>
    <source>
        <strain evidence="3">JCM 16929</strain>
    </source>
</reference>
<comment type="caution">
    <text evidence="2">The sequence shown here is derived from an EMBL/GenBank/DDBJ whole genome shotgun (WGS) entry which is preliminary data.</text>
</comment>
<keyword evidence="3" id="KW-1185">Reference proteome</keyword>
<dbReference type="Proteomes" id="UP001501490">
    <property type="component" value="Unassembled WGS sequence"/>
</dbReference>
<feature type="compositionally biased region" description="Basic and acidic residues" evidence="1">
    <location>
        <begin position="168"/>
        <end position="184"/>
    </location>
</feature>
<proteinExistence type="predicted"/>
<evidence type="ECO:0000313" key="3">
    <source>
        <dbReference type="Proteomes" id="UP001501490"/>
    </source>
</evidence>
<accession>A0ABP6ZDD2</accession>
<protein>
    <submittedName>
        <fullName evidence="2">Uncharacterized protein</fullName>
    </submittedName>
</protein>
<organism evidence="2 3">
    <name type="scientific">Microlunatus ginsengisoli</name>
    <dbReference type="NCBI Taxonomy" id="363863"/>
    <lineage>
        <taxon>Bacteria</taxon>
        <taxon>Bacillati</taxon>
        <taxon>Actinomycetota</taxon>
        <taxon>Actinomycetes</taxon>
        <taxon>Propionibacteriales</taxon>
        <taxon>Propionibacteriaceae</taxon>
        <taxon>Microlunatus</taxon>
    </lineage>
</organism>
<sequence>MQLDSFRADVGLRVGGIGQLDVRMPASVGRQVAEDAEHGRHTGLVGHQQMLRCRRVEVEAAALVEQRHPIAGLRPLRPAARDPGVAVQHEVHVELAGAGAVVADGVVAQVRADLGRHPAEADVPDQVRLPRHVEARHAGLAGEEKPKPAVVAARRDHAQLVAAEGDPDDVRADPLPSDHLEHRQVVVGPRLPEPHSQARSYR</sequence>